<evidence type="ECO:0000256" key="2">
    <source>
        <dbReference type="ARBA" id="ARBA00022741"/>
    </source>
</evidence>
<dbReference type="EMBL" id="BMZG01000008">
    <property type="protein sequence ID" value="GHA76064.1"/>
    <property type="molecule type" value="Genomic_DNA"/>
</dbReference>
<dbReference type="Gene3D" id="3.40.50.300">
    <property type="entry name" value="P-loop containing nucleotide triphosphate hydrolases"/>
    <property type="match status" value="1"/>
</dbReference>
<gene>
    <name evidence="5" type="ORF">GCM10009007_16390</name>
</gene>
<dbReference type="RefSeq" id="WP_189493471.1">
    <property type="nucleotide sequence ID" value="NZ_BMZG01000008.1"/>
</dbReference>
<name>A0A8J3FYT9_9BURK</name>
<dbReference type="GO" id="GO:0016887">
    <property type="term" value="F:ATP hydrolysis activity"/>
    <property type="evidence" value="ECO:0007669"/>
    <property type="project" value="TreeGrafter"/>
</dbReference>
<dbReference type="SMART" id="SM00382">
    <property type="entry name" value="AAA"/>
    <property type="match status" value="1"/>
</dbReference>
<dbReference type="Gene3D" id="3.30.450.90">
    <property type="match status" value="1"/>
</dbReference>
<dbReference type="InterPro" id="IPR001482">
    <property type="entry name" value="T2SS/T4SS_dom"/>
</dbReference>
<reference evidence="5" key="1">
    <citation type="journal article" date="2014" name="Int. J. Syst. Evol. Microbiol.">
        <title>Complete genome sequence of Corynebacterium casei LMG S-19264T (=DSM 44701T), isolated from a smear-ripened cheese.</title>
        <authorList>
            <consortium name="US DOE Joint Genome Institute (JGI-PGF)"/>
            <person name="Walter F."/>
            <person name="Albersmeier A."/>
            <person name="Kalinowski J."/>
            <person name="Ruckert C."/>
        </authorList>
    </citation>
    <scope>NUCLEOTIDE SEQUENCE</scope>
    <source>
        <strain evidence="5">KCTC 32501</strain>
    </source>
</reference>
<evidence type="ECO:0000313" key="5">
    <source>
        <dbReference type="EMBL" id="GHA76064.1"/>
    </source>
</evidence>
<dbReference type="InterPro" id="IPR003593">
    <property type="entry name" value="AAA+_ATPase"/>
</dbReference>
<feature type="domain" description="Bacterial type II secretion system protein E" evidence="4">
    <location>
        <begin position="385"/>
        <end position="399"/>
    </location>
</feature>
<evidence type="ECO:0000259" key="4">
    <source>
        <dbReference type="PROSITE" id="PS00662"/>
    </source>
</evidence>
<evidence type="ECO:0000256" key="3">
    <source>
        <dbReference type="ARBA" id="ARBA00022840"/>
    </source>
</evidence>
<dbReference type="PANTHER" id="PTHR30258:SF1">
    <property type="entry name" value="PROTEIN TRANSPORT PROTEIN HOFB HOMOLOG"/>
    <property type="match status" value="1"/>
</dbReference>
<keyword evidence="2" id="KW-0547">Nucleotide-binding</keyword>
<dbReference type="Proteomes" id="UP000614287">
    <property type="component" value="Unassembled WGS sequence"/>
</dbReference>
<keyword evidence="3" id="KW-0067">ATP-binding</keyword>
<comment type="similarity">
    <text evidence="1">Belongs to the GSP E family.</text>
</comment>
<reference evidence="5" key="2">
    <citation type="submission" date="2020-09" db="EMBL/GenBank/DDBJ databases">
        <authorList>
            <person name="Sun Q."/>
            <person name="Kim S."/>
        </authorList>
    </citation>
    <scope>NUCLEOTIDE SEQUENCE</scope>
    <source>
        <strain evidence="5">KCTC 32501</strain>
    </source>
</reference>
<dbReference type="SUPFAM" id="SSF52540">
    <property type="entry name" value="P-loop containing nucleoside triphosphate hydrolases"/>
    <property type="match status" value="1"/>
</dbReference>
<protein>
    <recommendedName>
        <fullName evidence="4">Bacterial type II secretion system protein E domain-containing protein</fullName>
    </recommendedName>
</protein>
<keyword evidence="6" id="KW-1185">Reference proteome</keyword>
<dbReference type="PROSITE" id="PS00662">
    <property type="entry name" value="T2SP_E"/>
    <property type="match status" value="1"/>
</dbReference>
<comment type="caution">
    <text evidence="5">The sequence shown here is derived from an EMBL/GenBank/DDBJ whole genome shotgun (WGS) entry which is preliminary data.</text>
</comment>
<dbReference type="Pfam" id="PF00437">
    <property type="entry name" value="T2SSE"/>
    <property type="match status" value="1"/>
</dbReference>
<dbReference type="CDD" id="cd01129">
    <property type="entry name" value="PulE-GspE-like"/>
    <property type="match status" value="1"/>
</dbReference>
<dbReference type="FunFam" id="3.40.50.300:FF:000398">
    <property type="entry name" value="Type IV pilus assembly ATPase PilB"/>
    <property type="match status" value="1"/>
</dbReference>
<sequence>MPESRSWQSLAALLQQNHCLTDKQADDLAQLNAPNSPTWLTAWLNLPDNPFTTQTLAHWFADKTGIPRAQAHELNNPPQANGQLKQAVDKLNAPEGIICLSEQPARLGIVDASNPVTLQRLKFLINQPFEWRIISLTEYHAQHPSDSTNISNQRFNSPLQPEANSLISPLSESDANSGNNNAPMVRYIHELMSQMIRQRASDLHFEPFATHYRIRARIDGVLHEIDQPDVALKEQIAVRLKVMAQLDIAEKRLPQDGRIKLQFSHDESIDCRVSSMPTLFGEKIVVRFLNNQDTDLNISHLGYEPEQRAALETALAHPHGLILMTGPTGSGKTVSLYACLNQLNQEHVNISSVEDPVEIFLSGINQVSINEKAGIDFATVLRAFLRQDPDILMVGEIRDLETADIALKAAQTGHLVFSTLHTNDAPLALARLSQMGVTPYNIASAVSLITAQRLVRKLCSCKNPVHIDPALLMSAGFAADTAKQSDWQAYAPTGCPQCHHTGFLGRIGVFQVLPISSAMQTLIANNANAQDLRNQASNEGILTLRQAGLLKVQSGLCTLDEIMAATL</sequence>
<dbReference type="GO" id="GO:0005886">
    <property type="term" value="C:plasma membrane"/>
    <property type="evidence" value="ECO:0007669"/>
    <property type="project" value="TreeGrafter"/>
</dbReference>
<dbReference type="AlphaFoldDB" id="A0A8J3FYT9"/>
<evidence type="ECO:0000256" key="1">
    <source>
        <dbReference type="ARBA" id="ARBA00006611"/>
    </source>
</evidence>
<accession>A0A8J3FYT9</accession>
<proteinExistence type="inferred from homology"/>
<dbReference type="GO" id="GO:0005524">
    <property type="term" value="F:ATP binding"/>
    <property type="evidence" value="ECO:0007669"/>
    <property type="project" value="UniProtKB-KW"/>
</dbReference>
<dbReference type="PANTHER" id="PTHR30258">
    <property type="entry name" value="TYPE II SECRETION SYSTEM PROTEIN GSPE-RELATED"/>
    <property type="match status" value="1"/>
</dbReference>
<evidence type="ECO:0000313" key="6">
    <source>
        <dbReference type="Proteomes" id="UP000614287"/>
    </source>
</evidence>
<organism evidence="5 6">
    <name type="scientific">Formosimonas limnophila</name>
    <dbReference type="NCBI Taxonomy" id="1384487"/>
    <lineage>
        <taxon>Bacteria</taxon>
        <taxon>Pseudomonadati</taxon>
        <taxon>Pseudomonadota</taxon>
        <taxon>Betaproteobacteria</taxon>
        <taxon>Burkholderiales</taxon>
        <taxon>Burkholderiaceae</taxon>
        <taxon>Formosimonas</taxon>
    </lineage>
</organism>
<dbReference type="InterPro" id="IPR027417">
    <property type="entry name" value="P-loop_NTPase"/>
</dbReference>